<dbReference type="Proteomes" id="UP001164746">
    <property type="component" value="Chromosome 5"/>
</dbReference>
<reference evidence="1" key="1">
    <citation type="submission" date="2022-11" db="EMBL/GenBank/DDBJ databases">
        <title>Centuries of genome instability and evolution in soft-shell clam transmissible cancer (bioRxiv).</title>
        <authorList>
            <person name="Hart S.F.M."/>
            <person name="Yonemitsu M.A."/>
            <person name="Giersch R.M."/>
            <person name="Beal B.F."/>
            <person name="Arriagada G."/>
            <person name="Davis B.W."/>
            <person name="Ostrander E.A."/>
            <person name="Goff S.P."/>
            <person name="Metzger M.J."/>
        </authorList>
    </citation>
    <scope>NUCLEOTIDE SEQUENCE</scope>
    <source>
        <strain evidence="1">MELC-2E11</strain>
        <tissue evidence="1">Siphon/mantle</tissue>
    </source>
</reference>
<keyword evidence="2" id="KW-1185">Reference proteome</keyword>
<proteinExistence type="predicted"/>
<evidence type="ECO:0000313" key="2">
    <source>
        <dbReference type="Proteomes" id="UP001164746"/>
    </source>
</evidence>
<protein>
    <submittedName>
        <fullName evidence="1">Uncharacterized protein</fullName>
    </submittedName>
</protein>
<sequence>MSSKLRPVITNTGLKQVSIYSNLDSMKVSFKFEIVVIGRRYCCHEATGFISPNKGCFSMDFNNLPSPVKNSGSKILFDETKWLKM</sequence>
<organism evidence="1 2">
    <name type="scientific">Mya arenaria</name>
    <name type="common">Soft-shell clam</name>
    <dbReference type="NCBI Taxonomy" id="6604"/>
    <lineage>
        <taxon>Eukaryota</taxon>
        <taxon>Metazoa</taxon>
        <taxon>Spiralia</taxon>
        <taxon>Lophotrochozoa</taxon>
        <taxon>Mollusca</taxon>
        <taxon>Bivalvia</taxon>
        <taxon>Autobranchia</taxon>
        <taxon>Heteroconchia</taxon>
        <taxon>Euheterodonta</taxon>
        <taxon>Imparidentia</taxon>
        <taxon>Neoheterodontei</taxon>
        <taxon>Myida</taxon>
        <taxon>Myoidea</taxon>
        <taxon>Myidae</taxon>
        <taxon>Mya</taxon>
    </lineage>
</organism>
<dbReference type="EMBL" id="CP111016">
    <property type="protein sequence ID" value="WAR06389.1"/>
    <property type="molecule type" value="Genomic_DNA"/>
</dbReference>
<name>A0ABY7EB37_MYAAR</name>
<gene>
    <name evidence="1" type="ORF">MAR_021758</name>
</gene>
<evidence type="ECO:0000313" key="1">
    <source>
        <dbReference type="EMBL" id="WAR06389.1"/>
    </source>
</evidence>
<accession>A0ABY7EB37</accession>